<keyword evidence="1" id="KW-0812">Transmembrane</keyword>
<evidence type="ECO:0000313" key="2">
    <source>
        <dbReference type="EMBL" id="MBB4142166.1"/>
    </source>
</evidence>
<feature type="transmembrane region" description="Helical" evidence="1">
    <location>
        <begin position="6"/>
        <end position="30"/>
    </location>
</feature>
<keyword evidence="1" id="KW-1133">Transmembrane helix</keyword>
<dbReference type="InterPro" id="IPR021329">
    <property type="entry name" value="DUF2938"/>
</dbReference>
<reference evidence="2 3" key="1">
    <citation type="submission" date="2020-08" db="EMBL/GenBank/DDBJ databases">
        <title>Genomic Encyclopedia of Type Strains, Phase IV (KMG-IV): sequencing the most valuable type-strain genomes for metagenomic binning, comparative biology and taxonomic classification.</title>
        <authorList>
            <person name="Goeker M."/>
        </authorList>
    </citation>
    <scope>NUCLEOTIDE SEQUENCE [LARGE SCALE GENOMIC DNA]</scope>
    <source>
        <strain evidence="2 3">DSM 29514</strain>
    </source>
</reference>
<dbReference type="Pfam" id="PF11158">
    <property type="entry name" value="DUF2938"/>
    <property type="match status" value="1"/>
</dbReference>
<comment type="caution">
    <text evidence="2">The sequence shown here is derived from an EMBL/GenBank/DDBJ whole genome shotgun (WGS) entry which is preliminary data.</text>
</comment>
<dbReference type="EMBL" id="JACIEC010000001">
    <property type="protein sequence ID" value="MBB4142166.1"/>
    <property type="molecule type" value="Genomic_DNA"/>
</dbReference>
<proteinExistence type="predicted"/>
<feature type="transmembrane region" description="Helical" evidence="1">
    <location>
        <begin position="138"/>
        <end position="159"/>
    </location>
</feature>
<dbReference type="RefSeq" id="WP_062554464.1">
    <property type="nucleotide sequence ID" value="NZ_CP049250.1"/>
</dbReference>
<keyword evidence="3" id="KW-1185">Reference proteome</keyword>
<feature type="transmembrane region" description="Helical" evidence="1">
    <location>
        <begin position="100"/>
        <end position="117"/>
    </location>
</feature>
<dbReference type="Proteomes" id="UP000519897">
    <property type="component" value="Unassembled WGS sequence"/>
</dbReference>
<organism evidence="2 3">
    <name type="scientific">Rhizobium rhizoryzae</name>
    <dbReference type="NCBI Taxonomy" id="451876"/>
    <lineage>
        <taxon>Bacteria</taxon>
        <taxon>Pseudomonadati</taxon>
        <taxon>Pseudomonadota</taxon>
        <taxon>Alphaproteobacteria</taxon>
        <taxon>Hyphomicrobiales</taxon>
        <taxon>Rhizobiaceae</taxon>
        <taxon>Rhizobium/Agrobacterium group</taxon>
        <taxon>Rhizobium</taxon>
    </lineage>
</organism>
<evidence type="ECO:0008006" key="4">
    <source>
        <dbReference type="Google" id="ProtNLM"/>
    </source>
</evidence>
<feature type="transmembrane region" description="Helical" evidence="1">
    <location>
        <begin position="72"/>
        <end position="94"/>
    </location>
</feature>
<name>A0A7W6LFV9_9HYPH</name>
<accession>A0A7W6LFV9</accession>
<evidence type="ECO:0000313" key="3">
    <source>
        <dbReference type="Proteomes" id="UP000519897"/>
    </source>
</evidence>
<protein>
    <recommendedName>
        <fullName evidence="4">DUF2938 domain-containing protein</fullName>
    </recommendedName>
</protein>
<keyword evidence="1" id="KW-0472">Membrane</keyword>
<evidence type="ECO:0000256" key="1">
    <source>
        <dbReference type="SAM" id="Phobius"/>
    </source>
</evidence>
<dbReference type="AlphaFoldDB" id="A0A7W6LFV9"/>
<gene>
    <name evidence="2" type="ORF">GGQ72_000665</name>
</gene>
<sequence length="160" mass="17420">MGLLIWNGIVIGLAATVAMDIWALILHLVFKQNKPNWAPAGRWFHRVARGHFLHQDLSAIEAFPQEQAVGWFGHYAVGVAYGIIFALIVGPVWFAAPTFIPAWIFGIVTIGAGWFIMQPGMGLGIAASKTPNPNKVRLLNFAAHTVFALGMYVSALILIA</sequence>